<keyword evidence="5 10" id="KW-0545">Nucleotide biosynthesis</keyword>
<comment type="function">
    <text evidence="10">Phosphorylation of dTMP to form dTDP in both de novo and salvage pathways of dTTP synthesis.</text>
</comment>
<keyword evidence="13" id="KW-1185">Reference proteome</keyword>
<evidence type="ECO:0000259" key="11">
    <source>
        <dbReference type="Pfam" id="PF02223"/>
    </source>
</evidence>
<evidence type="ECO:0000256" key="2">
    <source>
        <dbReference type="ARBA" id="ARBA00012980"/>
    </source>
</evidence>
<dbReference type="EC" id="2.7.4.9" evidence="2 10"/>
<keyword evidence="7 10" id="KW-0418">Kinase</keyword>
<evidence type="ECO:0000256" key="7">
    <source>
        <dbReference type="ARBA" id="ARBA00022777"/>
    </source>
</evidence>
<dbReference type="Pfam" id="PF02223">
    <property type="entry name" value="Thymidylate_kin"/>
    <property type="match status" value="1"/>
</dbReference>
<dbReference type="HAMAP" id="MF_00165">
    <property type="entry name" value="Thymidylate_kinase"/>
    <property type="match status" value="1"/>
</dbReference>
<comment type="catalytic activity">
    <reaction evidence="9 10">
        <text>dTMP + ATP = dTDP + ADP</text>
        <dbReference type="Rhea" id="RHEA:13517"/>
        <dbReference type="ChEBI" id="CHEBI:30616"/>
        <dbReference type="ChEBI" id="CHEBI:58369"/>
        <dbReference type="ChEBI" id="CHEBI:63528"/>
        <dbReference type="ChEBI" id="CHEBI:456216"/>
        <dbReference type="EC" id="2.7.4.9"/>
    </reaction>
</comment>
<sequence>MSGVFLVIEGPNGVGKSTAAVLLAKQFRDRRIRVHLTTEPSATPLGRMIRASESQLSGRALALAIAADRCAHVEREIIPALNSGKVVISDRFVQSSLVLQRLDRMELPEIWQYNRFVPSPDLSFYLEDDPNTITARLKERQRLSRLERTGSPTTELDLYEEAYRFLGRRRWRQAKIDCRGLAPDEVVSAMINRIELLGLLANVR</sequence>
<reference evidence="12 13" key="1">
    <citation type="submission" date="2018-06" db="EMBL/GenBank/DDBJ databases">
        <title>Actinomadura craniellae sp. nov. isolated from marine sponge Craniella sp.</title>
        <authorList>
            <person name="Li L."/>
            <person name="Xu Q.H."/>
            <person name="Lin H.W."/>
            <person name="Lu Y.H."/>
        </authorList>
    </citation>
    <scope>NUCLEOTIDE SEQUENCE [LARGE SCALE GENOMIC DNA]</scope>
    <source>
        <strain evidence="12 13">LHW63021</strain>
    </source>
</reference>
<dbReference type="InterPro" id="IPR039430">
    <property type="entry name" value="Thymidylate_kin-like_dom"/>
</dbReference>
<dbReference type="GO" id="GO:0006235">
    <property type="term" value="P:dTTP biosynthetic process"/>
    <property type="evidence" value="ECO:0007669"/>
    <property type="project" value="UniProtKB-UniRule"/>
</dbReference>
<dbReference type="SUPFAM" id="SSF52540">
    <property type="entry name" value="P-loop containing nucleoside triphosphate hydrolases"/>
    <property type="match status" value="1"/>
</dbReference>
<protein>
    <recommendedName>
        <fullName evidence="3 10">Thymidylate kinase</fullName>
        <ecNumber evidence="2 10">2.7.4.9</ecNumber>
    </recommendedName>
    <alternativeName>
        <fullName evidence="10">dTMP kinase</fullName>
    </alternativeName>
</protein>
<evidence type="ECO:0000256" key="9">
    <source>
        <dbReference type="ARBA" id="ARBA00048743"/>
    </source>
</evidence>
<dbReference type="PANTHER" id="PTHR10344">
    <property type="entry name" value="THYMIDYLATE KINASE"/>
    <property type="match status" value="1"/>
</dbReference>
<dbReference type="InterPro" id="IPR018094">
    <property type="entry name" value="Thymidylate_kinase"/>
</dbReference>
<dbReference type="GO" id="GO:0006233">
    <property type="term" value="P:dTDP biosynthetic process"/>
    <property type="evidence" value="ECO:0007669"/>
    <property type="project" value="InterPro"/>
</dbReference>
<dbReference type="NCBIfam" id="TIGR00041">
    <property type="entry name" value="DTMP_kinase"/>
    <property type="match status" value="1"/>
</dbReference>
<evidence type="ECO:0000256" key="5">
    <source>
        <dbReference type="ARBA" id="ARBA00022727"/>
    </source>
</evidence>
<dbReference type="GO" id="GO:0006227">
    <property type="term" value="P:dUDP biosynthetic process"/>
    <property type="evidence" value="ECO:0007669"/>
    <property type="project" value="TreeGrafter"/>
</dbReference>
<dbReference type="EMBL" id="QLYX01000009">
    <property type="protein sequence ID" value="RAY13478.1"/>
    <property type="molecule type" value="Genomic_DNA"/>
</dbReference>
<keyword evidence="8 10" id="KW-0067">ATP-binding</keyword>
<dbReference type="CDD" id="cd01672">
    <property type="entry name" value="TMPK"/>
    <property type="match status" value="1"/>
</dbReference>
<evidence type="ECO:0000256" key="4">
    <source>
        <dbReference type="ARBA" id="ARBA00022679"/>
    </source>
</evidence>
<comment type="caution">
    <text evidence="10">Lacks conserved residue(s) required for the propagation of feature annotation.</text>
</comment>
<dbReference type="RefSeq" id="WP_111869602.1">
    <property type="nucleotide sequence ID" value="NZ_QLYX01000009.1"/>
</dbReference>
<dbReference type="GO" id="GO:0005524">
    <property type="term" value="F:ATP binding"/>
    <property type="evidence" value="ECO:0007669"/>
    <property type="project" value="UniProtKB-UniRule"/>
</dbReference>
<dbReference type="AlphaFoldDB" id="A0A365H376"/>
<dbReference type="Gene3D" id="3.40.50.300">
    <property type="entry name" value="P-loop containing nucleotide triphosphate hydrolases"/>
    <property type="match status" value="1"/>
</dbReference>
<evidence type="ECO:0000313" key="13">
    <source>
        <dbReference type="Proteomes" id="UP000251891"/>
    </source>
</evidence>
<dbReference type="OrthoDB" id="4549048at2"/>
<keyword evidence="6 10" id="KW-0547">Nucleotide-binding</keyword>
<evidence type="ECO:0000256" key="8">
    <source>
        <dbReference type="ARBA" id="ARBA00022840"/>
    </source>
</evidence>
<evidence type="ECO:0000256" key="3">
    <source>
        <dbReference type="ARBA" id="ARBA00017144"/>
    </source>
</evidence>
<dbReference type="GO" id="GO:0004798">
    <property type="term" value="F:dTMP kinase activity"/>
    <property type="evidence" value="ECO:0007669"/>
    <property type="project" value="UniProtKB-UniRule"/>
</dbReference>
<dbReference type="Proteomes" id="UP000251891">
    <property type="component" value="Unassembled WGS sequence"/>
</dbReference>
<evidence type="ECO:0000256" key="6">
    <source>
        <dbReference type="ARBA" id="ARBA00022741"/>
    </source>
</evidence>
<evidence type="ECO:0000313" key="12">
    <source>
        <dbReference type="EMBL" id="RAY13478.1"/>
    </source>
</evidence>
<proteinExistence type="inferred from homology"/>
<dbReference type="GO" id="GO:0005737">
    <property type="term" value="C:cytoplasm"/>
    <property type="evidence" value="ECO:0007669"/>
    <property type="project" value="TreeGrafter"/>
</dbReference>
<organism evidence="12 13">
    <name type="scientific">Actinomadura craniellae</name>
    <dbReference type="NCBI Taxonomy" id="2231787"/>
    <lineage>
        <taxon>Bacteria</taxon>
        <taxon>Bacillati</taxon>
        <taxon>Actinomycetota</taxon>
        <taxon>Actinomycetes</taxon>
        <taxon>Streptosporangiales</taxon>
        <taxon>Thermomonosporaceae</taxon>
        <taxon>Actinomadura</taxon>
    </lineage>
</organism>
<evidence type="ECO:0000256" key="10">
    <source>
        <dbReference type="HAMAP-Rule" id="MF_00165"/>
    </source>
</evidence>
<dbReference type="InterPro" id="IPR027417">
    <property type="entry name" value="P-loop_NTPase"/>
</dbReference>
<evidence type="ECO:0000256" key="1">
    <source>
        <dbReference type="ARBA" id="ARBA00009776"/>
    </source>
</evidence>
<accession>A0A365H376</accession>
<name>A0A365H376_9ACTN</name>
<keyword evidence="4 10" id="KW-0808">Transferase</keyword>
<feature type="domain" description="Thymidylate kinase-like" evidence="11">
    <location>
        <begin position="8"/>
        <end position="145"/>
    </location>
</feature>
<comment type="caution">
    <text evidence="12">The sequence shown here is derived from an EMBL/GenBank/DDBJ whole genome shotgun (WGS) entry which is preliminary data.</text>
</comment>
<dbReference type="PANTHER" id="PTHR10344:SF4">
    <property type="entry name" value="UMP-CMP KINASE 2, MITOCHONDRIAL"/>
    <property type="match status" value="1"/>
</dbReference>
<gene>
    <name evidence="10 12" type="primary">tmk</name>
    <name evidence="12" type="ORF">DPM19_20705</name>
</gene>
<comment type="similarity">
    <text evidence="1 10">Belongs to the thymidylate kinase family.</text>
</comment>